<comment type="similarity">
    <text evidence="1">Belongs to the Gfa family.</text>
</comment>
<keyword evidence="2" id="KW-0479">Metal-binding</keyword>
<dbReference type="Gene3D" id="3.90.1590.10">
    <property type="entry name" value="glutathione-dependent formaldehyde- activating enzyme (gfa)"/>
    <property type="match status" value="1"/>
</dbReference>
<evidence type="ECO:0000256" key="3">
    <source>
        <dbReference type="ARBA" id="ARBA00022833"/>
    </source>
</evidence>
<gene>
    <name evidence="5" type="ORF">A6D6_01930</name>
</gene>
<evidence type="ECO:0000313" key="6">
    <source>
        <dbReference type="Proteomes" id="UP000771797"/>
    </source>
</evidence>
<organism evidence="5 6">
    <name type="scientific">Alcanivorax xiamenensis</name>
    <dbReference type="NCBI Taxonomy" id="1177156"/>
    <lineage>
        <taxon>Bacteria</taxon>
        <taxon>Pseudomonadati</taxon>
        <taxon>Pseudomonadota</taxon>
        <taxon>Gammaproteobacteria</taxon>
        <taxon>Oceanospirillales</taxon>
        <taxon>Alcanivoracaceae</taxon>
        <taxon>Alcanivorax</taxon>
    </lineage>
</organism>
<evidence type="ECO:0000256" key="1">
    <source>
        <dbReference type="ARBA" id="ARBA00005495"/>
    </source>
</evidence>
<evidence type="ECO:0000313" key="5">
    <source>
        <dbReference type="EMBL" id="KAF0805874.1"/>
    </source>
</evidence>
<dbReference type="Proteomes" id="UP000771797">
    <property type="component" value="Unassembled WGS sequence"/>
</dbReference>
<name>A0ABQ6Y8G4_9GAMM</name>
<keyword evidence="6" id="KW-1185">Reference proteome</keyword>
<evidence type="ECO:0000256" key="2">
    <source>
        <dbReference type="ARBA" id="ARBA00022723"/>
    </source>
</evidence>
<dbReference type="InterPro" id="IPR006913">
    <property type="entry name" value="CENP-V/GFA"/>
</dbReference>
<evidence type="ECO:0000259" key="4">
    <source>
        <dbReference type="Pfam" id="PF04828"/>
    </source>
</evidence>
<feature type="domain" description="CENP-V/GFA" evidence="4">
    <location>
        <begin position="5"/>
        <end position="71"/>
    </location>
</feature>
<proteinExistence type="inferred from homology"/>
<keyword evidence="3" id="KW-0862">Zinc</keyword>
<sequence length="138" mass="15277">MEKTLRGRCLCGAVEYQVPDALKYAGYCYSSECRRFSGSAFSAFGGISEADPEVLKGERQIASYRKSSGSRGRVLRFALSENQVQINKTQGPALKAHGVITVAGFLPSGWQCSGNPVRCRLGEEACCWRFWERESRLP</sequence>
<dbReference type="Pfam" id="PF04828">
    <property type="entry name" value="GFA"/>
    <property type="match status" value="1"/>
</dbReference>
<accession>A0ABQ6Y8G4</accession>
<protein>
    <submittedName>
        <fullName evidence="5">ADP-ribosylglycohydrolase family protein</fullName>
    </submittedName>
</protein>
<dbReference type="EMBL" id="AQPF01000012">
    <property type="protein sequence ID" value="KAF0805874.1"/>
    <property type="molecule type" value="Genomic_DNA"/>
</dbReference>
<reference evidence="5 6" key="1">
    <citation type="submission" date="2012-09" db="EMBL/GenBank/DDBJ databases">
        <title>Genome Sequence of alkane-degrading Bacterium Alcanivorax sp. 6-D-6.</title>
        <authorList>
            <person name="Lai Q."/>
            <person name="Shao Z."/>
        </authorList>
    </citation>
    <scope>NUCLEOTIDE SEQUENCE [LARGE SCALE GENOMIC DNA]</scope>
    <source>
        <strain evidence="5 6">6-D-6</strain>
    </source>
</reference>
<dbReference type="SUPFAM" id="SSF51316">
    <property type="entry name" value="Mss4-like"/>
    <property type="match status" value="1"/>
</dbReference>
<dbReference type="InterPro" id="IPR011057">
    <property type="entry name" value="Mss4-like_sf"/>
</dbReference>
<comment type="caution">
    <text evidence="5">The sequence shown here is derived from an EMBL/GenBank/DDBJ whole genome shotgun (WGS) entry which is preliminary data.</text>
</comment>